<dbReference type="EMBL" id="MLCF01000104">
    <property type="protein sequence ID" value="OIV36264.1"/>
    <property type="molecule type" value="Genomic_DNA"/>
</dbReference>
<dbReference type="CDD" id="cd07377">
    <property type="entry name" value="WHTH_GntR"/>
    <property type="match status" value="1"/>
</dbReference>
<feature type="domain" description="HTH gntR-type" evidence="4">
    <location>
        <begin position="14"/>
        <end position="82"/>
    </location>
</feature>
<evidence type="ECO:0000313" key="5">
    <source>
        <dbReference type="EMBL" id="OIV36264.1"/>
    </source>
</evidence>
<dbReference type="SUPFAM" id="SSF46785">
    <property type="entry name" value="Winged helix' DNA-binding domain"/>
    <property type="match status" value="1"/>
</dbReference>
<dbReference type="GO" id="GO:0045892">
    <property type="term" value="P:negative regulation of DNA-templated transcription"/>
    <property type="evidence" value="ECO:0007669"/>
    <property type="project" value="TreeGrafter"/>
</dbReference>
<dbReference type="Proteomes" id="UP000243342">
    <property type="component" value="Unassembled WGS sequence"/>
</dbReference>
<dbReference type="InterPro" id="IPR011663">
    <property type="entry name" value="UTRA"/>
</dbReference>
<accession>A0A1J7C3Y1</accession>
<dbReference type="STRING" id="1428644.BIV57_17200"/>
<dbReference type="SUPFAM" id="SSF64288">
    <property type="entry name" value="Chorismate lyase-like"/>
    <property type="match status" value="1"/>
</dbReference>
<keyword evidence="3" id="KW-0804">Transcription</keyword>
<evidence type="ECO:0000256" key="3">
    <source>
        <dbReference type="ARBA" id="ARBA00023163"/>
    </source>
</evidence>
<proteinExistence type="predicted"/>
<name>A0A1J7C3Y1_9ACTN</name>
<evidence type="ECO:0000313" key="6">
    <source>
        <dbReference type="Proteomes" id="UP000243342"/>
    </source>
</evidence>
<evidence type="ECO:0000256" key="2">
    <source>
        <dbReference type="ARBA" id="ARBA00023125"/>
    </source>
</evidence>
<evidence type="ECO:0000259" key="4">
    <source>
        <dbReference type="PROSITE" id="PS50949"/>
    </source>
</evidence>
<dbReference type="InterPro" id="IPR000524">
    <property type="entry name" value="Tscrpt_reg_HTH_GntR"/>
</dbReference>
<dbReference type="OrthoDB" id="3194402at2"/>
<dbReference type="Pfam" id="PF00392">
    <property type="entry name" value="GntR"/>
    <property type="match status" value="1"/>
</dbReference>
<dbReference type="AlphaFoldDB" id="A0A1J7C3Y1"/>
<keyword evidence="2" id="KW-0238">DNA-binding</keyword>
<dbReference type="InterPro" id="IPR028978">
    <property type="entry name" value="Chorismate_lyase_/UTRA_dom_sf"/>
</dbReference>
<dbReference type="SMART" id="SM00345">
    <property type="entry name" value="HTH_GNTR"/>
    <property type="match status" value="1"/>
</dbReference>
<dbReference type="PANTHER" id="PTHR44846:SF17">
    <property type="entry name" value="GNTR-FAMILY TRANSCRIPTIONAL REGULATOR"/>
    <property type="match status" value="1"/>
</dbReference>
<sequence length="248" mass="27071">MDRARLSVDRNSPVPLYFQVAQQLEAAIDSGKLEHGSLLGNEIDLADALGLSRPTMRQAIQSLVDKGLLVRRRGVGTQVVHTRVRRPLELSSLYDDLSETGQRPGTALLGLEREPAEGRVAEALGLPVGTEVLRVDRLRSAQGAPIARMRNHLPLEVVGEESVREALESGGLYALLRARGVRMHSARQTVGARAADAAEAAQLAEEEGAPLLTMERVTFDERGRAVEFGSHLYRASRYSFEFSLLARG</sequence>
<dbReference type="InterPro" id="IPR036390">
    <property type="entry name" value="WH_DNA-bd_sf"/>
</dbReference>
<evidence type="ECO:0000256" key="1">
    <source>
        <dbReference type="ARBA" id="ARBA00023015"/>
    </source>
</evidence>
<dbReference type="GO" id="GO:0003700">
    <property type="term" value="F:DNA-binding transcription factor activity"/>
    <property type="evidence" value="ECO:0007669"/>
    <property type="project" value="InterPro"/>
</dbReference>
<gene>
    <name evidence="5" type="ORF">BIV57_17200</name>
</gene>
<comment type="caution">
    <text evidence="5">The sequence shown here is derived from an EMBL/GenBank/DDBJ whole genome shotgun (WGS) entry which is preliminary data.</text>
</comment>
<reference evidence="5 6" key="1">
    <citation type="submission" date="2016-10" db="EMBL/GenBank/DDBJ databases">
        <title>Genome sequence of Streptomyces gilvigriseus MUSC 26.</title>
        <authorList>
            <person name="Lee L.-H."/>
            <person name="Ser H.-L."/>
        </authorList>
    </citation>
    <scope>NUCLEOTIDE SEQUENCE [LARGE SCALE GENOMIC DNA]</scope>
    <source>
        <strain evidence="5 6">MUSC 26</strain>
    </source>
</reference>
<dbReference type="GO" id="GO:0003677">
    <property type="term" value="F:DNA binding"/>
    <property type="evidence" value="ECO:0007669"/>
    <property type="project" value="UniProtKB-KW"/>
</dbReference>
<dbReference type="Pfam" id="PF07702">
    <property type="entry name" value="UTRA"/>
    <property type="match status" value="1"/>
</dbReference>
<dbReference type="SMART" id="SM00866">
    <property type="entry name" value="UTRA"/>
    <property type="match status" value="1"/>
</dbReference>
<dbReference type="PRINTS" id="PR00035">
    <property type="entry name" value="HTHGNTR"/>
</dbReference>
<dbReference type="Gene3D" id="1.10.10.10">
    <property type="entry name" value="Winged helix-like DNA-binding domain superfamily/Winged helix DNA-binding domain"/>
    <property type="match status" value="1"/>
</dbReference>
<keyword evidence="1" id="KW-0805">Transcription regulation</keyword>
<keyword evidence="6" id="KW-1185">Reference proteome</keyword>
<dbReference type="Gene3D" id="3.40.1410.10">
    <property type="entry name" value="Chorismate lyase-like"/>
    <property type="match status" value="1"/>
</dbReference>
<protein>
    <submittedName>
        <fullName evidence="5">GntR family transcriptional regulator</fullName>
    </submittedName>
</protein>
<organism evidence="5 6">
    <name type="scientific">Mangrovactinospora gilvigrisea</name>
    <dbReference type="NCBI Taxonomy" id="1428644"/>
    <lineage>
        <taxon>Bacteria</taxon>
        <taxon>Bacillati</taxon>
        <taxon>Actinomycetota</taxon>
        <taxon>Actinomycetes</taxon>
        <taxon>Kitasatosporales</taxon>
        <taxon>Streptomycetaceae</taxon>
        <taxon>Mangrovactinospora</taxon>
    </lineage>
</organism>
<dbReference type="InterPro" id="IPR050679">
    <property type="entry name" value="Bact_HTH_transcr_reg"/>
</dbReference>
<dbReference type="PROSITE" id="PS50949">
    <property type="entry name" value="HTH_GNTR"/>
    <property type="match status" value="1"/>
</dbReference>
<dbReference type="InterPro" id="IPR036388">
    <property type="entry name" value="WH-like_DNA-bd_sf"/>
</dbReference>
<dbReference type="PANTHER" id="PTHR44846">
    <property type="entry name" value="MANNOSYL-D-GLYCERATE TRANSPORT/METABOLISM SYSTEM REPRESSOR MNGR-RELATED"/>
    <property type="match status" value="1"/>
</dbReference>